<evidence type="ECO:0000313" key="7">
    <source>
        <dbReference type="Proteomes" id="UP000053766"/>
    </source>
</evidence>
<feature type="region of interest" description="Disordered" evidence="4">
    <location>
        <begin position="364"/>
        <end position="396"/>
    </location>
</feature>
<evidence type="ECO:0000313" key="6">
    <source>
        <dbReference type="EMBL" id="KJH49387.1"/>
    </source>
</evidence>
<reference evidence="6 7" key="1">
    <citation type="submission" date="2013-11" db="EMBL/GenBank/DDBJ databases">
        <title>Draft genome of the bovine lungworm Dictyocaulus viviparus.</title>
        <authorList>
            <person name="Mitreva M."/>
        </authorList>
    </citation>
    <scope>NUCLEOTIDE SEQUENCE [LARGE SCALE GENOMIC DNA]</scope>
    <source>
        <strain evidence="6 7">HannoverDv2000</strain>
    </source>
</reference>
<dbReference type="SUPFAM" id="SSF50156">
    <property type="entry name" value="PDZ domain-like"/>
    <property type="match status" value="1"/>
</dbReference>
<name>A0A0D8XZT2_DICVI</name>
<dbReference type="InterPro" id="IPR050604">
    <property type="entry name" value="PDZ-LIM_domain"/>
</dbReference>
<dbReference type="InterPro" id="IPR036034">
    <property type="entry name" value="PDZ_sf"/>
</dbReference>
<reference evidence="7" key="2">
    <citation type="journal article" date="2016" name="Sci. Rep.">
        <title>Dictyocaulus viviparus genome, variome and transcriptome elucidate lungworm biology and support future intervention.</title>
        <authorList>
            <person name="McNulty S.N."/>
            <person name="Strube C."/>
            <person name="Rosa B.A."/>
            <person name="Martin J.C."/>
            <person name="Tyagi R."/>
            <person name="Choi Y.J."/>
            <person name="Wang Q."/>
            <person name="Hallsworth Pepin K."/>
            <person name="Zhang X."/>
            <person name="Ozersky P."/>
            <person name="Wilson R.K."/>
            <person name="Sternberg P.W."/>
            <person name="Gasser R.B."/>
            <person name="Mitreva M."/>
        </authorList>
    </citation>
    <scope>NUCLEOTIDE SEQUENCE [LARGE SCALE GENOMIC DNA]</scope>
    <source>
        <strain evidence="7">HannoverDv2000</strain>
    </source>
</reference>
<dbReference type="GO" id="GO:0051371">
    <property type="term" value="F:muscle alpha-actinin binding"/>
    <property type="evidence" value="ECO:0007669"/>
    <property type="project" value="TreeGrafter"/>
</dbReference>
<keyword evidence="3" id="KW-0479">Metal-binding</keyword>
<keyword evidence="3" id="KW-0440">LIM domain</keyword>
<evidence type="ECO:0000256" key="2">
    <source>
        <dbReference type="ARBA" id="ARBA00022490"/>
    </source>
</evidence>
<dbReference type="OrthoDB" id="44841at2759"/>
<keyword evidence="7" id="KW-1185">Reference proteome</keyword>
<dbReference type="GO" id="GO:0001725">
    <property type="term" value="C:stress fiber"/>
    <property type="evidence" value="ECO:0007669"/>
    <property type="project" value="TreeGrafter"/>
</dbReference>
<evidence type="ECO:0000256" key="4">
    <source>
        <dbReference type="SAM" id="MobiDB-lite"/>
    </source>
</evidence>
<keyword evidence="2" id="KW-0963">Cytoplasm</keyword>
<dbReference type="PANTHER" id="PTHR24214">
    <property type="entry name" value="PDZ AND LIM DOMAIN PROTEIN ZASP"/>
    <property type="match status" value="1"/>
</dbReference>
<keyword evidence="3" id="KW-0862">Zinc</keyword>
<accession>A0A0D8XZT2</accession>
<dbReference type="GO" id="GO:0030036">
    <property type="term" value="P:actin cytoskeleton organization"/>
    <property type="evidence" value="ECO:0007669"/>
    <property type="project" value="TreeGrafter"/>
</dbReference>
<dbReference type="Proteomes" id="UP000053766">
    <property type="component" value="Unassembled WGS sequence"/>
</dbReference>
<feature type="domain" description="PDZ" evidence="5">
    <location>
        <begin position="7"/>
        <end position="87"/>
    </location>
</feature>
<dbReference type="AlphaFoldDB" id="A0A0D8XZT2"/>
<dbReference type="STRING" id="29172.A0A0D8XZT2"/>
<evidence type="ECO:0000256" key="1">
    <source>
        <dbReference type="ARBA" id="ARBA00004496"/>
    </source>
</evidence>
<dbReference type="GO" id="GO:0005912">
    <property type="term" value="C:adherens junction"/>
    <property type="evidence" value="ECO:0007669"/>
    <property type="project" value="TreeGrafter"/>
</dbReference>
<dbReference type="PROSITE" id="PS50106">
    <property type="entry name" value="PDZ"/>
    <property type="match status" value="1"/>
</dbReference>
<dbReference type="GO" id="GO:0003779">
    <property type="term" value="F:actin binding"/>
    <property type="evidence" value="ECO:0007669"/>
    <property type="project" value="TreeGrafter"/>
</dbReference>
<dbReference type="SMART" id="SM00735">
    <property type="entry name" value="ZM"/>
    <property type="match status" value="1"/>
</dbReference>
<organism evidence="6 7">
    <name type="scientific">Dictyocaulus viviparus</name>
    <name type="common">Bovine lungworm</name>
    <dbReference type="NCBI Taxonomy" id="29172"/>
    <lineage>
        <taxon>Eukaryota</taxon>
        <taxon>Metazoa</taxon>
        <taxon>Ecdysozoa</taxon>
        <taxon>Nematoda</taxon>
        <taxon>Chromadorea</taxon>
        <taxon>Rhabditida</taxon>
        <taxon>Rhabditina</taxon>
        <taxon>Rhabditomorpha</taxon>
        <taxon>Strongyloidea</taxon>
        <taxon>Metastrongylidae</taxon>
        <taxon>Dictyocaulus</taxon>
    </lineage>
</organism>
<comment type="subcellular location">
    <subcellularLocation>
        <location evidence="1">Cytoplasm</location>
    </subcellularLocation>
</comment>
<proteinExistence type="predicted"/>
<dbReference type="EMBL" id="KN716236">
    <property type="protein sequence ID" value="KJH49387.1"/>
    <property type="molecule type" value="Genomic_DNA"/>
</dbReference>
<dbReference type="GO" id="GO:0031941">
    <property type="term" value="C:filamentous actin"/>
    <property type="evidence" value="ECO:0007669"/>
    <property type="project" value="TreeGrafter"/>
</dbReference>
<dbReference type="PANTHER" id="PTHR24214:SF31">
    <property type="entry name" value="PDZ DOMAIN-CONTAINING PROTEIN"/>
    <property type="match status" value="1"/>
</dbReference>
<evidence type="ECO:0000259" key="5">
    <source>
        <dbReference type="PROSITE" id="PS50106"/>
    </source>
</evidence>
<feature type="compositionally biased region" description="Polar residues" evidence="4">
    <location>
        <begin position="375"/>
        <end position="385"/>
    </location>
</feature>
<dbReference type="GO" id="GO:0030018">
    <property type="term" value="C:Z disc"/>
    <property type="evidence" value="ECO:0007669"/>
    <property type="project" value="TreeGrafter"/>
</dbReference>
<gene>
    <name evidence="6" type="ORF">DICVIV_04470</name>
</gene>
<dbReference type="SMART" id="SM00228">
    <property type="entry name" value="PDZ"/>
    <property type="match status" value="1"/>
</dbReference>
<protein>
    <recommendedName>
        <fullName evidence="5">PDZ domain-containing protein</fullName>
    </recommendedName>
</protein>
<dbReference type="GO" id="GO:0061061">
    <property type="term" value="P:muscle structure development"/>
    <property type="evidence" value="ECO:0007669"/>
    <property type="project" value="TreeGrafter"/>
</dbReference>
<dbReference type="Pfam" id="PF15936">
    <property type="entry name" value="DUF4749"/>
    <property type="match status" value="1"/>
</dbReference>
<evidence type="ECO:0000256" key="3">
    <source>
        <dbReference type="ARBA" id="ARBA00023038"/>
    </source>
</evidence>
<dbReference type="InterPro" id="IPR001478">
    <property type="entry name" value="PDZ"/>
</dbReference>
<dbReference type="InterPro" id="IPR006643">
    <property type="entry name" value="Zasp-like_motif"/>
</dbReference>
<dbReference type="Gene3D" id="2.30.42.10">
    <property type="match status" value="1"/>
</dbReference>
<sequence length="396" mass="44081">MSFETITVRMNRSDSSIKWGFTLRQEGSKIVVGTVDVESLSDKAGMKPGDEVDAICGRDTKNMSINEANNIVIRSLQDIHFNLRRYITAHTCLPWTLTEKDNKLFVDEIQPGYGSGFGTEHKDGHRSSPFNHHSINSRQEQNALAYNQSSYKNNSSSSIRNNYQGSYIVDKNQGRAYQSPSTYLRHEQFGKNQIASYGASVQGGLRTQHPTTDSSLNTGGHSITVNRNVLDYIALVFLMEVNVWNARSNNDVSTTAYEPKPKEVPLNQKMFVHTSPLSSVHRFSTLSPGGTRVYYHTPSERTRRELSPHASVQHLQYNSPLKLYSAESAAEQYSQQSGCLNGLPVSVTPQLPSYMSSEVKKLIDEEEHGNGHRLGSQSAQSSSFKRISEAVGAPVK</sequence>
<dbReference type="InterPro" id="IPR031847">
    <property type="entry name" value="PDLI1-4/Zasp-like_mid"/>
</dbReference>